<dbReference type="AlphaFoldDB" id="A0A9P7J5W2"/>
<organism evidence="1 2">
    <name type="scientific">Suillus subaureus</name>
    <dbReference type="NCBI Taxonomy" id="48587"/>
    <lineage>
        <taxon>Eukaryota</taxon>
        <taxon>Fungi</taxon>
        <taxon>Dikarya</taxon>
        <taxon>Basidiomycota</taxon>
        <taxon>Agaricomycotina</taxon>
        <taxon>Agaricomycetes</taxon>
        <taxon>Agaricomycetidae</taxon>
        <taxon>Boletales</taxon>
        <taxon>Suillineae</taxon>
        <taxon>Suillaceae</taxon>
        <taxon>Suillus</taxon>
    </lineage>
</organism>
<evidence type="ECO:0000313" key="1">
    <source>
        <dbReference type="EMBL" id="KAG1804175.1"/>
    </source>
</evidence>
<dbReference type="Proteomes" id="UP000807769">
    <property type="component" value="Unassembled WGS sequence"/>
</dbReference>
<sequence length="247" mass="28277">MQYPDDADDLTQLTMEDFVGHSQHLFQQVPSKGDLQSEVDFIHFMLAGSVGPQAVWPLTPFKETLRKDNHIKSKAYDAQARHILIMKLYMLTMNQGTEICVPMHKIPNVALGKVQQRHTPRLYSASSLGVEVSQVDLALICDHCLHPMMAKVILESTDQWLASYATAYTQFRNCFRTLTFSSINIPWYRLEDVTQILLTKLGDEKPAFKDAYFVHKLRGMKNATIHNGSDEYERQLAFKDMSEHVDV</sequence>
<dbReference type="RefSeq" id="XP_041186799.1">
    <property type="nucleotide sequence ID" value="XM_041333588.1"/>
</dbReference>
<evidence type="ECO:0000313" key="2">
    <source>
        <dbReference type="Proteomes" id="UP000807769"/>
    </source>
</evidence>
<comment type="caution">
    <text evidence="1">The sequence shown here is derived from an EMBL/GenBank/DDBJ whole genome shotgun (WGS) entry which is preliminary data.</text>
</comment>
<dbReference type="EMBL" id="JABBWG010000061">
    <property type="protein sequence ID" value="KAG1804175.1"/>
    <property type="molecule type" value="Genomic_DNA"/>
</dbReference>
<dbReference type="OrthoDB" id="3261690at2759"/>
<gene>
    <name evidence="1" type="ORF">BJ212DRAFT_1304390</name>
</gene>
<name>A0A9P7J5W2_9AGAM</name>
<reference evidence="1" key="1">
    <citation type="journal article" date="2020" name="New Phytol.">
        <title>Comparative genomics reveals dynamic genome evolution in host specialist ectomycorrhizal fungi.</title>
        <authorList>
            <person name="Lofgren L.A."/>
            <person name="Nguyen N.H."/>
            <person name="Vilgalys R."/>
            <person name="Ruytinx J."/>
            <person name="Liao H.L."/>
            <person name="Branco S."/>
            <person name="Kuo A."/>
            <person name="LaButti K."/>
            <person name="Lipzen A."/>
            <person name="Andreopoulos W."/>
            <person name="Pangilinan J."/>
            <person name="Riley R."/>
            <person name="Hundley H."/>
            <person name="Na H."/>
            <person name="Barry K."/>
            <person name="Grigoriev I.V."/>
            <person name="Stajich J.E."/>
            <person name="Kennedy P.G."/>
        </authorList>
    </citation>
    <scope>NUCLEOTIDE SEQUENCE</scope>
    <source>
        <strain evidence="1">MN1</strain>
    </source>
</reference>
<proteinExistence type="predicted"/>
<accession>A0A9P7J5W2</accession>
<keyword evidence="2" id="KW-1185">Reference proteome</keyword>
<dbReference type="GeneID" id="64627605"/>
<protein>
    <submittedName>
        <fullName evidence="1">Uncharacterized protein</fullName>
    </submittedName>
</protein>